<sequence>MDLTVESKDLQNYLNETPEVDFSHPEKKDKARELFVGAQLFLI</sequence>
<reference evidence="1" key="1">
    <citation type="journal article" date="2014" name="Int. J. Syst. Evol. Microbiol.">
        <title>Complete genome sequence of Corynebacterium casei LMG S-19264T (=DSM 44701T), isolated from a smear-ripened cheese.</title>
        <authorList>
            <consortium name="US DOE Joint Genome Institute (JGI-PGF)"/>
            <person name="Walter F."/>
            <person name="Albersmeier A."/>
            <person name="Kalinowski J."/>
            <person name="Ruckert C."/>
        </authorList>
    </citation>
    <scope>NUCLEOTIDE SEQUENCE</scope>
    <source>
        <strain evidence="1">CGMCC 1.15371</strain>
    </source>
</reference>
<gene>
    <name evidence="1" type="ORF">GCM10011391_18120</name>
</gene>
<evidence type="ECO:0000313" key="2">
    <source>
        <dbReference type="Proteomes" id="UP000628775"/>
    </source>
</evidence>
<evidence type="ECO:0000313" key="1">
    <source>
        <dbReference type="EMBL" id="GGE39677.1"/>
    </source>
</evidence>
<comment type="caution">
    <text evidence="1">The sequence shown here is derived from an EMBL/GenBank/DDBJ whole genome shotgun (WGS) entry which is preliminary data.</text>
</comment>
<reference evidence="1" key="2">
    <citation type="submission" date="2020-09" db="EMBL/GenBank/DDBJ databases">
        <authorList>
            <person name="Sun Q."/>
            <person name="Zhou Y."/>
        </authorList>
    </citation>
    <scope>NUCLEOTIDE SEQUENCE</scope>
    <source>
        <strain evidence="1">CGMCC 1.15371</strain>
    </source>
</reference>
<dbReference type="EMBL" id="BMIR01000007">
    <property type="protein sequence ID" value="GGE39677.1"/>
    <property type="molecule type" value="Genomic_DNA"/>
</dbReference>
<proteinExistence type="predicted"/>
<dbReference type="Proteomes" id="UP000628775">
    <property type="component" value="Unassembled WGS sequence"/>
</dbReference>
<protein>
    <submittedName>
        <fullName evidence="1">Uncharacterized protein</fullName>
    </submittedName>
</protein>
<organism evidence="1 2">
    <name type="scientific">Pullulanibacillus camelliae</name>
    <dbReference type="NCBI Taxonomy" id="1707096"/>
    <lineage>
        <taxon>Bacteria</taxon>
        <taxon>Bacillati</taxon>
        <taxon>Bacillota</taxon>
        <taxon>Bacilli</taxon>
        <taxon>Bacillales</taxon>
        <taxon>Sporolactobacillaceae</taxon>
        <taxon>Pullulanibacillus</taxon>
    </lineage>
</organism>
<accession>A0A8J2YF01</accession>
<name>A0A8J2YF01_9BACL</name>
<keyword evidence="2" id="KW-1185">Reference proteome</keyword>
<dbReference type="AlphaFoldDB" id="A0A8J2YF01"/>